<comment type="caution">
    <text evidence="3">The sequence shown here is derived from an EMBL/GenBank/DDBJ whole genome shotgun (WGS) entry which is preliminary data.</text>
</comment>
<dbReference type="PROSITE" id="PS50026">
    <property type="entry name" value="EGF_3"/>
    <property type="match status" value="1"/>
</dbReference>
<dbReference type="AlphaFoldDB" id="A0A3S5CIS7"/>
<dbReference type="Proteomes" id="UP000784294">
    <property type="component" value="Unassembled WGS sequence"/>
</dbReference>
<keyword evidence="4" id="KW-1185">Reference proteome</keyword>
<dbReference type="PROSITE" id="PS00022">
    <property type="entry name" value="EGF_1"/>
    <property type="match status" value="1"/>
</dbReference>
<feature type="disulfide bond" evidence="1">
    <location>
        <begin position="98"/>
        <end position="115"/>
    </location>
</feature>
<evidence type="ECO:0000256" key="1">
    <source>
        <dbReference type="PROSITE-ProRule" id="PRU00076"/>
    </source>
</evidence>
<keyword evidence="1" id="KW-1015">Disulfide bond</keyword>
<dbReference type="InterPro" id="IPR000742">
    <property type="entry name" value="EGF"/>
</dbReference>
<gene>
    <name evidence="3" type="ORF">PXEA_LOCUS5122</name>
</gene>
<feature type="disulfide bond" evidence="1">
    <location>
        <begin position="117"/>
        <end position="126"/>
    </location>
</feature>
<accession>A0A3S5CIS7</accession>
<proteinExistence type="predicted"/>
<protein>
    <recommendedName>
        <fullName evidence="2">EGF-like domain-containing protein</fullName>
    </recommendedName>
</protein>
<dbReference type="PROSITE" id="PS01186">
    <property type="entry name" value="EGF_2"/>
    <property type="match status" value="1"/>
</dbReference>
<keyword evidence="1" id="KW-0245">EGF-like domain</keyword>
<evidence type="ECO:0000259" key="2">
    <source>
        <dbReference type="PROSITE" id="PS50026"/>
    </source>
</evidence>
<feature type="domain" description="EGF-like" evidence="2">
    <location>
        <begin position="90"/>
        <end position="127"/>
    </location>
</feature>
<evidence type="ECO:0000313" key="4">
    <source>
        <dbReference type="Proteomes" id="UP000784294"/>
    </source>
</evidence>
<name>A0A3S5CIS7_9PLAT</name>
<organism evidence="3 4">
    <name type="scientific">Protopolystoma xenopodis</name>
    <dbReference type="NCBI Taxonomy" id="117903"/>
    <lineage>
        <taxon>Eukaryota</taxon>
        <taxon>Metazoa</taxon>
        <taxon>Spiralia</taxon>
        <taxon>Lophotrochozoa</taxon>
        <taxon>Platyhelminthes</taxon>
        <taxon>Monogenea</taxon>
        <taxon>Polyopisthocotylea</taxon>
        <taxon>Polystomatidea</taxon>
        <taxon>Polystomatidae</taxon>
        <taxon>Protopolystoma</taxon>
    </lineage>
</organism>
<comment type="caution">
    <text evidence="1">Lacks conserved residue(s) required for the propagation of feature annotation.</text>
</comment>
<dbReference type="SUPFAM" id="SSF57196">
    <property type="entry name" value="EGF/Laminin"/>
    <property type="match status" value="1"/>
</dbReference>
<reference evidence="3" key="1">
    <citation type="submission" date="2018-11" db="EMBL/GenBank/DDBJ databases">
        <authorList>
            <consortium name="Pathogen Informatics"/>
        </authorList>
    </citation>
    <scope>NUCLEOTIDE SEQUENCE</scope>
</reference>
<sequence>MFAMHGRLQPSNYHIFALIFVYLLLVTSKYKVYANSAKIASANLLPSHYSAAALFSKTVFAWLTIASSDWSFGPSIASALPRTNPSSPYYLAHCMASCLNNGELVKKGPFTSCFCVCQQGYYGETCQYTVDEEERRSNVLSPSHPRTLLTKKERRWRNSPIRQDS</sequence>
<dbReference type="EMBL" id="CAAALY010012513">
    <property type="protein sequence ID" value="VEL11682.1"/>
    <property type="molecule type" value="Genomic_DNA"/>
</dbReference>
<evidence type="ECO:0000313" key="3">
    <source>
        <dbReference type="EMBL" id="VEL11682.1"/>
    </source>
</evidence>